<dbReference type="Proteomes" id="UP001141806">
    <property type="component" value="Unassembled WGS sequence"/>
</dbReference>
<dbReference type="AlphaFoldDB" id="A0A9Q0KNT0"/>
<sequence>MGSPIKSHPMQQETPRSEALTPLTCQWVGNIGLCSSTTCLPKVKLLHKRESPYSSLSQGLGKLTSLEILDIQTCSKIKSILEGELQYLTALQELTIMRCPTLRKCCQKEIGKDWSKISYIPKIFIDVQKIK</sequence>
<dbReference type="Gene3D" id="3.80.10.10">
    <property type="entry name" value="Ribonuclease Inhibitor"/>
    <property type="match status" value="1"/>
</dbReference>
<evidence type="ECO:0000313" key="1">
    <source>
        <dbReference type="EMBL" id="KAJ4973636.1"/>
    </source>
</evidence>
<organism evidence="1 2">
    <name type="scientific">Protea cynaroides</name>
    <dbReference type="NCBI Taxonomy" id="273540"/>
    <lineage>
        <taxon>Eukaryota</taxon>
        <taxon>Viridiplantae</taxon>
        <taxon>Streptophyta</taxon>
        <taxon>Embryophyta</taxon>
        <taxon>Tracheophyta</taxon>
        <taxon>Spermatophyta</taxon>
        <taxon>Magnoliopsida</taxon>
        <taxon>Proteales</taxon>
        <taxon>Proteaceae</taxon>
        <taxon>Protea</taxon>
    </lineage>
</organism>
<dbReference type="SUPFAM" id="SSF52058">
    <property type="entry name" value="L domain-like"/>
    <property type="match status" value="1"/>
</dbReference>
<dbReference type="EMBL" id="JAMYWD010000004">
    <property type="protein sequence ID" value="KAJ4973636.1"/>
    <property type="molecule type" value="Genomic_DNA"/>
</dbReference>
<protein>
    <submittedName>
        <fullName evidence="1">Uncharacterized protein</fullName>
    </submittedName>
</protein>
<name>A0A9Q0KNT0_9MAGN</name>
<comment type="caution">
    <text evidence="1">The sequence shown here is derived from an EMBL/GenBank/DDBJ whole genome shotgun (WGS) entry which is preliminary data.</text>
</comment>
<keyword evidence="2" id="KW-1185">Reference proteome</keyword>
<accession>A0A9Q0KNT0</accession>
<proteinExistence type="predicted"/>
<evidence type="ECO:0000313" key="2">
    <source>
        <dbReference type="Proteomes" id="UP001141806"/>
    </source>
</evidence>
<dbReference type="InterPro" id="IPR032675">
    <property type="entry name" value="LRR_dom_sf"/>
</dbReference>
<dbReference type="OrthoDB" id="2018467at2759"/>
<reference evidence="1" key="1">
    <citation type="journal article" date="2023" name="Plant J.">
        <title>The genome of the king protea, Protea cynaroides.</title>
        <authorList>
            <person name="Chang J."/>
            <person name="Duong T.A."/>
            <person name="Schoeman C."/>
            <person name="Ma X."/>
            <person name="Roodt D."/>
            <person name="Barker N."/>
            <person name="Li Z."/>
            <person name="Van de Peer Y."/>
            <person name="Mizrachi E."/>
        </authorList>
    </citation>
    <scope>NUCLEOTIDE SEQUENCE</scope>
    <source>
        <tissue evidence="1">Young leaves</tissue>
    </source>
</reference>
<gene>
    <name evidence="1" type="ORF">NE237_006810</name>
</gene>